<organism evidence="2">
    <name type="scientific">Tanacetum cinerariifolium</name>
    <name type="common">Dalmatian daisy</name>
    <name type="synonym">Chrysanthemum cinerariifolium</name>
    <dbReference type="NCBI Taxonomy" id="118510"/>
    <lineage>
        <taxon>Eukaryota</taxon>
        <taxon>Viridiplantae</taxon>
        <taxon>Streptophyta</taxon>
        <taxon>Embryophyta</taxon>
        <taxon>Tracheophyta</taxon>
        <taxon>Spermatophyta</taxon>
        <taxon>Magnoliopsida</taxon>
        <taxon>eudicotyledons</taxon>
        <taxon>Gunneridae</taxon>
        <taxon>Pentapetalae</taxon>
        <taxon>asterids</taxon>
        <taxon>campanulids</taxon>
        <taxon>Asterales</taxon>
        <taxon>Asteraceae</taxon>
        <taxon>Asteroideae</taxon>
        <taxon>Anthemideae</taxon>
        <taxon>Anthemidinae</taxon>
        <taxon>Tanacetum</taxon>
    </lineage>
</organism>
<accession>A0A699I4R9</accession>
<dbReference type="EMBL" id="BKCJ010237361">
    <property type="protein sequence ID" value="GEZ06643.1"/>
    <property type="molecule type" value="Genomic_DNA"/>
</dbReference>
<dbReference type="AlphaFoldDB" id="A0A699I4R9"/>
<proteinExistence type="predicted"/>
<evidence type="ECO:0000256" key="1">
    <source>
        <dbReference type="SAM" id="MobiDB-lite"/>
    </source>
</evidence>
<name>A0A699I4R9_TANCI</name>
<sequence>MSFEQIKAKFNTDWKQIEAERLKRKGLKLEQESEKKLKTSKEVPKEVKSSKEVPKEKVKEMMQLVPVEEVFVEALQVKHPIIDWKVQTEGQRIMEFPLPKEVPTASEESSHCQKKRDATVEKIALLLKPSSNCQSKSYDSYAKLVPHV</sequence>
<protein>
    <submittedName>
        <fullName evidence="2">Uncharacterized protein</fullName>
    </submittedName>
</protein>
<feature type="region of interest" description="Disordered" evidence="1">
    <location>
        <begin position="30"/>
        <end position="54"/>
    </location>
</feature>
<reference evidence="2" key="1">
    <citation type="journal article" date="2019" name="Sci. Rep.">
        <title>Draft genome of Tanacetum cinerariifolium, the natural source of mosquito coil.</title>
        <authorList>
            <person name="Yamashiro T."/>
            <person name="Shiraishi A."/>
            <person name="Satake H."/>
            <person name="Nakayama K."/>
        </authorList>
    </citation>
    <scope>NUCLEOTIDE SEQUENCE</scope>
</reference>
<gene>
    <name evidence="2" type="ORF">Tci_478616</name>
</gene>
<comment type="caution">
    <text evidence="2">The sequence shown here is derived from an EMBL/GenBank/DDBJ whole genome shotgun (WGS) entry which is preliminary data.</text>
</comment>
<evidence type="ECO:0000313" key="2">
    <source>
        <dbReference type="EMBL" id="GEZ06643.1"/>
    </source>
</evidence>